<name>E5AE66_LEPMJ</name>
<dbReference type="RefSeq" id="XP_003844984.1">
    <property type="nucleotide sequence ID" value="XM_003844936.1"/>
</dbReference>
<gene>
    <name evidence="1" type="ORF">LEMA_P002920.1</name>
</gene>
<evidence type="ECO:0000313" key="2">
    <source>
        <dbReference type="Proteomes" id="UP000002668"/>
    </source>
</evidence>
<dbReference type="InParanoid" id="E5AE66"/>
<evidence type="ECO:0000313" key="1">
    <source>
        <dbReference type="EMBL" id="CBY01505.1"/>
    </source>
</evidence>
<dbReference type="VEuPathDB" id="FungiDB:LEMA_P002920.1"/>
<accession>E5AE66</accession>
<protein>
    <submittedName>
        <fullName evidence="1">Predicted protein</fullName>
    </submittedName>
</protein>
<keyword evidence="2" id="KW-1185">Reference proteome</keyword>
<dbReference type="Proteomes" id="UP000002668">
    <property type="component" value="Genome"/>
</dbReference>
<dbReference type="AlphaFoldDB" id="E5AE66"/>
<sequence>MSDLPEGSPPLETTIEALLILEQRLFILDKRWMRYMDPQTMRAGTIGHIFEAIGKKVMAKDLEDMKKEFKHLEENIPTTVEHYRNMLMSGSRQNLAAASKRAERDWTDSLERNHWQELNDIEERLGVLGDIFQRVSHEATVTMEISIDV</sequence>
<dbReference type="HOGENOM" id="CLU_1750016_0_0_1"/>
<reference evidence="2" key="1">
    <citation type="journal article" date="2011" name="Nat. Commun.">
        <title>Effector diversification within compartments of the Leptosphaeria maculans genome affected by Repeat-Induced Point mutations.</title>
        <authorList>
            <person name="Rouxel T."/>
            <person name="Grandaubert J."/>
            <person name="Hane J.K."/>
            <person name="Hoede C."/>
            <person name="van de Wouw A.P."/>
            <person name="Couloux A."/>
            <person name="Dominguez V."/>
            <person name="Anthouard V."/>
            <person name="Bally P."/>
            <person name="Bourras S."/>
            <person name="Cozijnsen A.J."/>
            <person name="Ciuffetti L.M."/>
            <person name="Degrave A."/>
            <person name="Dilmaghani A."/>
            <person name="Duret L."/>
            <person name="Fudal I."/>
            <person name="Goodwin S.B."/>
            <person name="Gout L."/>
            <person name="Glaser N."/>
            <person name="Linglin J."/>
            <person name="Kema G.H.J."/>
            <person name="Lapalu N."/>
            <person name="Lawrence C.B."/>
            <person name="May K."/>
            <person name="Meyer M."/>
            <person name="Ollivier B."/>
            <person name="Poulain J."/>
            <person name="Schoch C.L."/>
            <person name="Simon A."/>
            <person name="Spatafora J.W."/>
            <person name="Stachowiak A."/>
            <person name="Turgeon B.G."/>
            <person name="Tyler B.M."/>
            <person name="Vincent D."/>
            <person name="Weissenbach J."/>
            <person name="Amselem J."/>
            <person name="Quesneville H."/>
            <person name="Oliver R.P."/>
            <person name="Wincker P."/>
            <person name="Balesdent M.-H."/>
            <person name="Howlett B.J."/>
        </authorList>
    </citation>
    <scope>NUCLEOTIDE SEQUENCE [LARGE SCALE GENOMIC DNA]</scope>
    <source>
        <strain evidence="2">JN3 / isolate v23.1.3 / race Av1-4-5-6-7-8</strain>
    </source>
</reference>
<dbReference type="GeneID" id="13290562"/>
<dbReference type="EMBL" id="FP929139">
    <property type="protein sequence ID" value="CBY01505.1"/>
    <property type="molecule type" value="Genomic_DNA"/>
</dbReference>
<organism evidence="1 2">
    <name type="scientific">Leptosphaeria maculans (strain JN3 / isolate v23.1.3 / race Av1-4-5-6-7-8)</name>
    <name type="common">Blackleg fungus</name>
    <name type="synonym">Phoma lingam</name>
    <dbReference type="NCBI Taxonomy" id="985895"/>
    <lineage>
        <taxon>Eukaryota</taxon>
        <taxon>Fungi</taxon>
        <taxon>Dikarya</taxon>
        <taxon>Ascomycota</taxon>
        <taxon>Pezizomycotina</taxon>
        <taxon>Dothideomycetes</taxon>
        <taxon>Pleosporomycetidae</taxon>
        <taxon>Pleosporales</taxon>
        <taxon>Pleosporineae</taxon>
        <taxon>Leptosphaeriaceae</taxon>
        <taxon>Plenodomus</taxon>
        <taxon>Plenodomus lingam/Leptosphaeria maculans species complex</taxon>
    </lineage>
</organism>
<proteinExistence type="predicted"/>